<accession>A0A150G353</accession>
<evidence type="ECO:0000313" key="3">
    <source>
        <dbReference type="Proteomes" id="UP000075714"/>
    </source>
</evidence>
<gene>
    <name evidence="2" type="ORF">GPECTOR_70g474</name>
</gene>
<proteinExistence type="predicted"/>
<organism evidence="2 3">
    <name type="scientific">Gonium pectorale</name>
    <name type="common">Green alga</name>
    <dbReference type="NCBI Taxonomy" id="33097"/>
    <lineage>
        <taxon>Eukaryota</taxon>
        <taxon>Viridiplantae</taxon>
        <taxon>Chlorophyta</taxon>
        <taxon>core chlorophytes</taxon>
        <taxon>Chlorophyceae</taxon>
        <taxon>CS clade</taxon>
        <taxon>Chlamydomonadales</taxon>
        <taxon>Volvocaceae</taxon>
        <taxon>Gonium</taxon>
    </lineage>
</organism>
<protein>
    <submittedName>
        <fullName evidence="2">Uncharacterized protein</fullName>
    </submittedName>
</protein>
<evidence type="ECO:0000313" key="2">
    <source>
        <dbReference type="EMBL" id="KXZ44244.1"/>
    </source>
</evidence>
<feature type="region of interest" description="Disordered" evidence="1">
    <location>
        <begin position="63"/>
        <end position="101"/>
    </location>
</feature>
<reference evidence="3" key="1">
    <citation type="journal article" date="2016" name="Nat. Commun.">
        <title>The Gonium pectorale genome demonstrates co-option of cell cycle regulation during the evolution of multicellularity.</title>
        <authorList>
            <person name="Hanschen E.R."/>
            <person name="Marriage T.N."/>
            <person name="Ferris P.J."/>
            <person name="Hamaji T."/>
            <person name="Toyoda A."/>
            <person name="Fujiyama A."/>
            <person name="Neme R."/>
            <person name="Noguchi H."/>
            <person name="Minakuchi Y."/>
            <person name="Suzuki M."/>
            <person name="Kawai-Toyooka H."/>
            <person name="Smith D.R."/>
            <person name="Sparks H."/>
            <person name="Anderson J."/>
            <person name="Bakaric R."/>
            <person name="Luria V."/>
            <person name="Karger A."/>
            <person name="Kirschner M.W."/>
            <person name="Durand P.M."/>
            <person name="Michod R.E."/>
            <person name="Nozaki H."/>
            <person name="Olson B.J."/>
        </authorList>
    </citation>
    <scope>NUCLEOTIDE SEQUENCE [LARGE SCALE GENOMIC DNA]</scope>
    <source>
        <strain evidence="3">NIES-2863</strain>
    </source>
</reference>
<comment type="caution">
    <text evidence="2">The sequence shown here is derived from an EMBL/GenBank/DDBJ whole genome shotgun (WGS) entry which is preliminary data.</text>
</comment>
<keyword evidence="3" id="KW-1185">Reference proteome</keyword>
<dbReference type="STRING" id="33097.A0A150G353"/>
<dbReference type="Proteomes" id="UP000075714">
    <property type="component" value="Unassembled WGS sequence"/>
</dbReference>
<dbReference type="OrthoDB" id="166375at2759"/>
<dbReference type="EMBL" id="LSYV01000071">
    <property type="protein sequence ID" value="KXZ44244.1"/>
    <property type="molecule type" value="Genomic_DNA"/>
</dbReference>
<sequence length="171" mass="18278">METALMPKTEDKRACGMTDLNMRNRQHNLVVAYKTTAAEEHGGNDGTGGADVFSRRATTLKNYWKTKGSGGSRDDDAGGQSAGAAAAAKAQASLPEKLTRAQQRMDPAELIRQLGLDVDLTLLRSTPLVPPLQQRLLPSKWRGSSGAHGGLDLAGKSVLSLADYKRRAGDF</sequence>
<dbReference type="AlphaFoldDB" id="A0A150G353"/>
<evidence type="ECO:0000256" key="1">
    <source>
        <dbReference type="SAM" id="MobiDB-lite"/>
    </source>
</evidence>
<name>A0A150G353_GONPE</name>
<feature type="compositionally biased region" description="Low complexity" evidence="1">
    <location>
        <begin position="78"/>
        <end position="93"/>
    </location>
</feature>